<evidence type="ECO:0000313" key="11">
    <source>
        <dbReference type="EMBL" id="KKE85582.1"/>
    </source>
</evidence>
<keyword evidence="4 8" id="KW-0812">Transmembrane</keyword>
<dbReference type="FunFam" id="3.30.70.270:FF:000001">
    <property type="entry name" value="Diguanylate cyclase domain protein"/>
    <property type="match status" value="1"/>
</dbReference>
<feature type="transmembrane region" description="Helical" evidence="8">
    <location>
        <begin position="16"/>
        <end position="36"/>
    </location>
</feature>
<accession>A0A0F6AH98</accession>
<evidence type="ECO:0000259" key="10">
    <source>
        <dbReference type="PROSITE" id="PS50887"/>
    </source>
</evidence>
<dbReference type="Gene3D" id="3.30.450.350">
    <property type="entry name" value="CHASE domain"/>
    <property type="match status" value="1"/>
</dbReference>
<dbReference type="PROSITE" id="PS50839">
    <property type="entry name" value="CHASE"/>
    <property type="match status" value="1"/>
</dbReference>
<dbReference type="PANTHER" id="PTHR45138:SF9">
    <property type="entry name" value="DIGUANYLATE CYCLASE DGCM-RELATED"/>
    <property type="match status" value="1"/>
</dbReference>
<dbReference type="InterPro" id="IPR006189">
    <property type="entry name" value="CHASE_dom"/>
</dbReference>
<sequence length="542" mass="61672">MRGANMDLTHRHYAKLLQGLVVIFGFGFTLVSAYVLHFDQQRLISQEFRSEYVLRVDSFKQSVLSRLATLHSLAILFETQPSANKPLFRKVSAKLLTTHVGIQALEWAPRVFHSDRAQFEQQGLRNYTHFSITERQPSGVMKRAAERKEYYPVQFVEPIYGNEIALGFDLLSDTRRQSIIQASRDLALPLATSSIKLVQDPKEQNAFLAMRPVYQDQPVTVLEKREHILGFVVGVFKVQALIMLSKLGKNEGDIEFLIEDMTDPSTVHVLHRHGNMTSSFSPQSIWVEVWGRDWRISAVPTAQFIQSRTSSMPLIVLIIGVLSTILTLLYVRLLYRKQVAIAQAVRAKTHELDKANERLLVLTQVDGLTQVSNRRYFDLQLQKEWRRAVRIASPISLLVVDIDYFKEYNDRYGHVMGDECLHRVAQALNDLAKRSCDVFARIGGEEFVFILPDTEHIDLFCEHCLSTVQELRIHHEGSQVSKFVSVSVGGAVMRPETHESEEILLNHADRAMYAAKEAGRNCAHVIDLVKVKQPQVPTSVAD</sequence>
<name>A0A0F6AH98_9GAMM</name>
<proteinExistence type="predicted"/>
<feature type="domain" description="CHASE" evidence="9">
    <location>
        <begin position="79"/>
        <end position="297"/>
    </location>
</feature>
<evidence type="ECO:0000256" key="7">
    <source>
        <dbReference type="ARBA" id="ARBA00034247"/>
    </source>
</evidence>
<dbReference type="InterPro" id="IPR042240">
    <property type="entry name" value="CHASE_sf"/>
</dbReference>
<dbReference type="PATRIC" id="fig|1129367.4.peg.437"/>
<dbReference type="Pfam" id="PF00990">
    <property type="entry name" value="GGDEF"/>
    <property type="match status" value="1"/>
</dbReference>
<evidence type="ECO:0000256" key="5">
    <source>
        <dbReference type="ARBA" id="ARBA00022989"/>
    </source>
</evidence>
<dbReference type="Pfam" id="PF03924">
    <property type="entry name" value="CHASE"/>
    <property type="match status" value="1"/>
</dbReference>
<evidence type="ECO:0000256" key="1">
    <source>
        <dbReference type="ARBA" id="ARBA00001946"/>
    </source>
</evidence>
<keyword evidence="6 8" id="KW-0472">Membrane</keyword>
<comment type="cofactor">
    <cofactor evidence="1">
        <name>Mg(2+)</name>
        <dbReference type="ChEBI" id="CHEBI:18420"/>
    </cofactor>
</comment>
<comment type="catalytic activity">
    <reaction evidence="7">
        <text>2 GTP = 3',3'-c-di-GMP + 2 diphosphate</text>
        <dbReference type="Rhea" id="RHEA:24898"/>
        <dbReference type="ChEBI" id="CHEBI:33019"/>
        <dbReference type="ChEBI" id="CHEBI:37565"/>
        <dbReference type="ChEBI" id="CHEBI:58805"/>
        <dbReference type="EC" id="2.7.7.65"/>
    </reaction>
</comment>
<dbReference type="InterPro" id="IPR043128">
    <property type="entry name" value="Rev_trsase/Diguanyl_cyclase"/>
</dbReference>
<gene>
    <name evidence="11" type="ORF">N479_04590</name>
</gene>
<evidence type="ECO:0000256" key="8">
    <source>
        <dbReference type="SAM" id="Phobius"/>
    </source>
</evidence>
<evidence type="ECO:0000256" key="6">
    <source>
        <dbReference type="ARBA" id="ARBA00023136"/>
    </source>
</evidence>
<evidence type="ECO:0000259" key="9">
    <source>
        <dbReference type="PROSITE" id="PS50839"/>
    </source>
</evidence>
<evidence type="ECO:0000256" key="4">
    <source>
        <dbReference type="ARBA" id="ARBA00022692"/>
    </source>
</evidence>
<dbReference type="GO" id="GO:0007165">
    <property type="term" value="P:signal transduction"/>
    <property type="evidence" value="ECO:0007669"/>
    <property type="project" value="UniProtKB-ARBA"/>
</dbReference>
<comment type="caution">
    <text evidence="11">The sequence shown here is derived from an EMBL/GenBank/DDBJ whole genome shotgun (WGS) entry which is preliminary data.</text>
</comment>
<dbReference type="Proteomes" id="UP000033434">
    <property type="component" value="Unassembled WGS sequence"/>
</dbReference>
<protein>
    <recommendedName>
        <fullName evidence="3">diguanylate cyclase</fullName>
        <ecNumber evidence="3">2.7.7.65</ecNumber>
    </recommendedName>
</protein>
<dbReference type="GO" id="GO:1902201">
    <property type="term" value="P:negative regulation of bacterial-type flagellum-dependent cell motility"/>
    <property type="evidence" value="ECO:0007669"/>
    <property type="project" value="TreeGrafter"/>
</dbReference>
<dbReference type="Gene3D" id="3.30.70.270">
    <property type="match status" value="1"/>
</dbReference>
<evidence type="ECO:0000256" key="2">
    <source>
        <dbReference type="ARBA" id="ARBA00004370"/>
    </source>
</evidence>
<dbReference type="SMART" id="SM00267">
    <property type="entry name" value="GGDEF"/>
    <property type="match status" value="1"/>
</dbReference>
<dbReference type="NCBIfam" id="TIGR00254">
    <property type="entry name" value="GGDEF"/>
    <property type="match status" value="1"/>
</dbReference>
<reference evidence="11 12" key="1">
    <citation type="journal article" date="2015" name="BMC Genomics">
        <title>Genome mining reveals unlocked bioactive potential of marine Gram-negative bacteria.</title>
        <authorList>
            <person name="Machado H."/>
            <person name="Sonnenschein E.C."/>
            <person name="Melchiorsen J."/>
            <person name="Gram L."/>
        </authorList>
    </citation>
    <scope>NUCLEOTIDE SEQUENCE [LARGE SCALE GENOMIC DNA]</scope>
    <source>
        <strain evidence="11 12">S4054</strain>
    </source>
</reference>
<dbReference type="PANTHER" id="PTHR45138">
    <property type="entry name" value="REGULATORY COMPONENTS OF SENSORY TRANSDUCTION SYSTEM"/>
    <property type="match status" value="1"/>
</dbReference>
<comment type="subcellular location">
    <subcellularLocation>
        <location evidence="2">Membrane</location>
    </subcellularLocation>
</comment>
<keyword evidence="5 8" id="KW-1133">Transmembrane helix</keyword>
<dbReference type="AlphaFoldDB" id="A0A0F6AH98"/>
<dbReference type="InterPro" id="IPR000160">
    <property type="entry name" value="GGDEF_dom"/>
</dbReference>
<dbReference type="SMART" id="SM01079">
    <property type="entry name" value="CHASE"/>
    <property type="match status" value="1"/>
</dbReference>
<dbReference type="GO" id="GO:0005886">
    <property type="term" value="C:plasma membrane"/>
    <property type="evidence" value="ECO:0007669"/>
    <property type="project" value="TreeGrafter"/>
</dbReference>
<feature type="domain" description="GGDEF" evidence="10">
    <location>
        <begin position="393"/>
        <end position="528"/>
    </location>
</feature>
<dbReference type="CDD" id="cd01949">
    <property type="entry name" value="GGDEF"/>
    <property type="match status" value="1"/>
</dbReference>
<dbReference type="SUPFAM" id="SSF55073">
    <property type="entry name" value="Nucleotide cyclase"/>
    <property type="match status" value="1"/>
</dbReference>
<dbReference type="InterPro" id="IPR050469">
    <property type="entry name" value="Diguanylate_Cyclase"/>
</dbReference>
<dbReference type="EC" id="2.7.7.65" evidence="3"/>
<feature type="transmembrane region" description="Helical" evidence="8">
    <location>
        <begin position="314"/>
        <end position="335"/>
    </location>
</feature>
<dbReference type="InterPro" id="IPR029787">
    <property type="entry name" value="Nucleotide_cyclase"/>
</dbReference>
<evidence type="ECO:0000313" key="12">
    <source>
        <dbReference type="Proteomes" id="UP000033434"/>
    </source>
</evidence>
<dbReference type="PROSITE" id="PS50887">
    <property type="entry name" value="GGDEF"/>
    <property type="match status" value="1"/>
</dbReference>
<dbReference type="GO" id="GO:0052621">
    <property type="term" value="F:diguanylate cyclase activity"/>
    <property type="evidence" value="ECO:0007669"/>
    <property type="project" value="UniProtKB-EC"/>
</dbReference>
<organism evidence="11 12">
    <name type="scientific">Pseudoalteromonas luteoviolacea S4054</name>
    <dbReference type="NCBI Taxonomy" id="1129367"/>
    <lineage>
        <taxon>Bacteria</taxon>
        <taxon>Pseudomonadati</taxon>
        <taxon>Pseudomonadota</taxon>
        <taxon>Gammaproteobacteria</taxon>
        <taxon>Alteromonadales</taxon>
        <taxon>Pseudoalteromonadaceae</taxon>
        <taxon>Pseudoalteromonas</taxon>
    </lineage>
</organism>
<dbReference type="GO" id="GO:0043709">
    <property type="term" value="P:cell adhesion involved in single-species biofilm formation"/>
    <property type="evidence" value="ECO:0007669"/>
    <property type="project" value="TreeGrafter"/>
</dbReference>
<evidence type="ECO:0000256" key="3">
    <source>
        <dbReference type="ARBA" id="ARBA00012528"/>
    </source>
</evidence>
<dbReference type="EMBL" id="AUXW01000024">
    <property type="protein sequence ID" value="KKE85582.1"/>
    <property type="molecule type" value="Genomic_DNA"/>
</dbReference>